<dbReference type="PANTHER" id="PTHR43065:SF42">
    <property type="entry name" value="TWO-COMPONENT SENSOR PPRA"/>
    <property type="match status" value="1"/>
</dbReference>
<proteinExistence type="predicted"/>
<reference evidence="8 9" key="1">
    <citation type="submission" date="2019-02" db="EMBL/GenBank/DDBJ databases">
        <title>Deep-cultivation of Planctomycetes and their phenomic and genomic characterization uncovers novel biology.</title>
        <authorList>
            <person name="Wiegand S."/>
            <person name="Jogler M."/>
            <person name="Boedeker C."/>
            <person name="Pinto D."/>
            <person name="Vollmers J."/>
            <person name="Rivas-Marin E."/>
            <person name="Kohn T."/>
            <person name="Peeters S.H."/>
            <person name="Heuer A."/>
            <person name="Rast P."/>
            <person name="Oberbeckmann S."/>
            <person name="Bunk B."/>
            <person name="Jeske O."/>
            <person name="Meyerdierks A."/>
            <person name="Storesund J.E."/>
            <person name="Kallscheuer N."/>
            <person name="Luecker S."/>
            <person name="Lage O.M."/>
            <person name="Pohl T."/>
            <person name="Merkel B.J."/>
            <person name="Hornburger P."/>
            <person name="Mueller R.-W."/>
            <person name="Bruemmer F."/>
            <person name="Labrenz M."/>
            <person name="Spormann A.M."/>
            <person name="Op Den Camp H."/>
            <person name="Overmann J."/>
            <person name="Amann R."/>
            <person name="Jetten M.S.M."/>
            <person name="Mascher T."/>
            <person name="Medema M.H."/>
            <person name="Devos D.P."/>
            <person name="Kaster A.-K."/>
            <person name="Ovreas L."/>
            <person name="Rohde M."/>
            <person name="Galperin M.Y."/>
            <person name="Jogler C."/>
        </authorList>
    </citation>
    <scope>NUCLEOTIDE SEQUENCE [LARGE SCALE GENOMIC DNA]</scope>
    <source>
        <strain evidence="8 9">CA54</strain>
    </source>
</reference>
<dbReference type="PROSITE" id="PS50109">
    <property type="entry name" value="HIS_KIN"/>
    <property type="match status" value="1"/>
</dbReference>
<dbReference type="Proteomes" id="UP000320735">
    <property type="component" value="Unassembled WGS sequence"/>
</dbReference>
<evidence type="ECO:0000259" key="7">
    <source>
        <dbReference type="PROSITE" id="PS50110"/>
    </source>
</evidence>
<dbReference type="Pfam" id="PF02518">
    <property type="entry name" value="HATPase_c"/>
    <property type="match status" value="1"/>
</dbReference>
<dbReference type="PRINTS" id="PR00344">
    <property type="entry name" value="BCTRLSENSOR"/>
</dbReference>
<dbReference type="SUPFAM" id="SSF55874">
    <property type="entry name" value="ATPase domain of HSP90 chaperone/DNA topoisomerase II/histidine kinase"/>
    <property type="match status" value="1"/>
</dbReference>
<dbReference type="Gene3D" id="1.10.287.130">
    <property type="match status" value="1"/>
</dbReference>
<dbReference type="SMART" id="SM00388">
    <property type="entry name" value="HisKA"/>
    <property type="match status" value="1"/>
</dbReference>
<dbReference type="InterPro" id="IPR003661">
    <property type="entry name" value="HisK_dim/P_dom"/>
</dbReference>
<evidence type="ECO:0000313" key="9">
    <source>
        <dbReference type="Proteomes" id="UP000320735"/>
    </source>
</evidence>
<feature type="domain" description="Histidine kinase" evidence="6">
    <location>
        <begin position="157"/>
        <end position="371"/>
    </location>
</feature>
<dbReference type="PROSITE" id="PS50110">
    <property type="entry name" value="RESPONSE_REGULATORY"/>
    <property type="match status" value="1"/>
</dbReference>
<organism evidence="8 9">
    <name type="scientific">Symmachiella macrocystis</name>
    <dbReference type="NCBI Taxonomy" id="2527985"/>
    <lineage>
        <taxon>Bacteria</taxon>
        <taxon>Pseudomonadati</taxon>
        <taxon>Planctomycetota</taxon>
        <taxon>Planctomycetia</taxon>
        <taxon>Planctomycetales</taxon>
        <taxon>Planctomycetaceae</taxon>
        <taxon>Symmachiella</taxon>
    </lineage>
</organism>
<comment type="catalytic activity">
    <reaction evidence="1">
        <text>ATP + protein L-histidine = ADP + protein N-phospho-L-histidine.</text>
        <dbReference type="EC" id="2.7.13.3"/>
    </reaction>
</comment>
<dbReference type="SUPFAM" id="SSF47384">
    <property type="entry name" value="Homodimeric domain of signal transducing histidine kinase"/>
    <property type="match status" value="1"/>
</dbReference>
<feature type="transmembrane region" description="Helical" evidence="5">
    <location>
        <begin position="29"/>
        <end position="48"/>
    </location>
</feature>
<name>A0A5C6BG99_9PLAN</name>
<evidence type="ECO:0000259" key="6">
    <source>
        <dbReference type="PROSITE" id="PS50109"/>
    </source>
</evidence>
<dbReference type="EC" id="2.7.13.3" evidence="2"/>
<dbReference type="InterPro" id="IPR001789">
    <property type="entry name" value="Sig_transdc_resp-reg_receiver"/>
</dbReference>
<dbReference type="CDD" id="cd00156">
    <property type="entry name" value="REC"/>
    <property type="match status" value="1"/>
</dbReference>
<dbReference type="EMBL" id="SJPP01000002">
    <property type="protein sequence ID" value="TWU09474.1"/>
    <property type="molecule type" value="Genomic_DNA"/>
</dbReference>
<feature type="domain" description="Response regulatory" evidence="7">
    <location>
        <begin position="391"/>
        <end position="506"/>
    </location>
</feature>
<feature type="transmembrane region" description="Helical" evidence="5">
    <location>
        <begin position="101"/>
        <end position="118"/>
    </location>
</feature>
<dbReference type="InterPro" id="IPR003594">
    <property type="entry name" value="HATPase_dom"/>
</dbReference>
<dbReference type="InterPro" id="IPR036097">
    <property type="entry name" value="HisK_dim/P_sf"/>
</dbReference>
<dbReference type="CDD" id="cd00082">
    <property type="entry name" value="HisKA"/>
    <property type="match status" value="1"/>
</dbReference>
<keyword evidence="5" id="KW-0812">Transmembrane</keyword>
<dbReference type="InterPro" id="IPR011006">
    <property type="entry name" value="CheY-like_superfamily"/>
</dbReference>
<keyword evidence="8" id="KW-0808">Transferase</keyword>
<feature type="transmembrane region" description="Helical" evidence="5">
    <location>
        <begin position="55"/>
        <end position="75"/>
    </location>
</feature>
<evidence type="ECO:0000256" key="5">
    <source>
        <dbReference type="SAM" id="Phobius"/>
    </source>
</evidence>
<keyword evidence="9" id="KW-1185">Reference proteome</keyword>
<sequence length="517" mass="57273">MCIFLALGGWICLLKFIERFELISPMNVSLLRLISSVICFAWLAKYSLQKRLSTAIRATFLVFVVSITLEMFFGFTEDVVAWNEFAIVGQNSQTRRLIEQILSGLWFSSGLFLVYLMIRSLEQTSRQLETALAELHDSQEQNIRRERLSALGEMASGIAHDLNNTLAPVVAYTESLLTISDLSVEQRRQCECALQAANDAAAVIKRLGYFYRGQDVTVTNELVSLKELVSQIPLLTRPKWRDEAQLQGCTLDVRLDLEDVPPVRGSAAELRTVLTNLLFNAVDAMPDGGVITLKLFKQEESVVVEVIDTGTSMSDEQAARCFEPFFSTKKENSGLGLSVCHGIVLQHGGDIEIDTSPQRGSIFRIILPIAENCQAAIAKRPAAYEPKTELRCLYVEDDAAVRDAFATMFDAIGVQLKVAATGDIGLEMVHQHSYDVVFTDLGMNGTDGAVVLATIKRIRPDLPVVVVSGWPREEVSAWFTDKAQPDHIIEKPAMLKDIVRVLAAIDTPARTDESVNV</sequence>
<accession>A0A5C6BG99</accession>
<gene>
    <name evidence="8" type="primary">kinE_3</name>
    <name evidence="8" type="ORF">CA54_47160</name>
</gene>
<dbReference type="PANTHER" id="PTHR43065">
    <property type="entry name" value="SENSOR HISTIDINE KINASE"/>
    <property type="match status" value="1"/>
</dbReference>
<dbReference type="SMART" id="SM00448">
    <property type="entry name" value="REC"/>
    <property type="match status" value="1"/>
</dbReference>
<dbReference type="GO" id="GO:0000155">
    <property type="term" value="F:phosphorelay sensor kinase activity"/>
    <property type="evidence" value="ECO:0007669"/>
    <property type="project" value="InterPro"/>
</dbReference>
<keyword evidence="8" id="KW-0418">Kinase</keyword>
<evidence type="ECO:0000256" key="4">
    <source>
        <dbReference type="PROSITE-ProRule" id="PRU00169"/>
    </source>
</evidence>
<keyword evidence="5" id="KW-0472">Membrane</keyword>
<dbReference type="InterPro" id="IPR005467">
    <property type="entry name" value="His_kinase_dom"/>
</dbReference>
<protein>
    <recommendedName>
        <fullName evidence="2">histidine kinase</fullName>
        <ecNumber evidence="2">2.7.13.3</ecNumber>
    </recommendedName>
</protein>
<keyword evidence="5" id="KW-1133">Transmembrane helix</keyword>
<dbReference type="SMART" id="SM00387">
    <property type="entry name" value="HATPase_c"/>
    <property type="match status" value="1"/>
</dbReference>
<dbReference type="Gene3D" id="3.40.50.2300">
    <property type="match status" value="1"/>
</dbReference>
<evidence type="ECO:0000256" key="2">
    <source>
        <dbReference type="ARBA" id="ARBA00012438"/>
    </source>
</evidence>
<evidence type="ECO:0000256" key="3">
    <source>
        <dbReference type="ARBA" id="ARBA00022553"/>
    </source>
</evidence>
<evidence type="ECO:0000256" key="1">
    <source>
        <dbReference type="ARBA" id="ARBA00000085"/>
    </source>
</evidence>
<dbReference type="Gene3D" id="3.30.565.10">
    <property type="entry name" value="Histidine kinase-like ATPase, C-terminal domain"/>
    <property type="match status" value="1"/>
</dbReference>
<dbReference type="InterPro" id="IPR036890">
    <property type="entry name" value="HATPase_C_sf"/>
</dbReference>
<dbReference type="AlphaFoldDB" id="A0A5C6BG99"/>
<comment type="caution">
    <text evidence="8">The sequence shown here is derived from an EMBL/GenBank/DDBJ whole genome shotgun (WGS) entry which is preliminary data.</text>
</comment>
<evidence type="ECO:0000313" key="8">
    <source>
        <dbReference type="EMBL" id="TWU09474.1"/>
    </source>
</evidence>
<feature type="modified residue" description="4-aspartylphosphate" evidence="4">
    <location>
        <position position="440"/>
    </location>
</feature>
<dbReference type="Pfam" id="PF00072">
    <property type="entry name" value="Response_reg"/>
    <property type="match status" value="1"/>
</dbReference>
<keyword evidence="3 4" id="KW-0597">Phosphoprotein</keyword>
<dbReference type="InterPro" id="IPR004358">
    <property type="entry name" value="Sig_transdc_His_kin-like_C"/>
</dbReference>
<dbReference type="SUPFAM" id="SSF52172">
    <property type="entry name" value="CheY-like"/>
    <property type="match status" value="1"/>
</dbReference>